<dbReference type="PROSITE" id="PS51781">
    <property type="entry name" value="SH3B"/>
    <property type="match status" value="4"/>
</dbReference>
<keyword evidence="2" id="KW-0961">Cell wall biogenesis/degradation</keyword>
<dbReference type="InterPro" id="IPR003646">
    <property type="entry name" value="SH3-like_bac-type"/>
</dbReference>
<accession>A0ABQ1PV81</accession>
<dbReference type="Gene3D" id="2.30.30.40">
    <property type="entry name" value="SH3 Domains"/>
    <property type="match status" value="4"/>
</dbReference>
<feature type="signal peptide" evidence="3">
    <location>
        <begin position="1"/>
        <end position="27"/>
    </location>
</feature>
<keyword evidence="3" id="KW-0732">Signal</keyword>
<dbReference type="PANTHER" id="PTHR30404:SF0">
    <property type="entry name" value="N-ACETYLMURAMOYL-L-ALANINE AMIDASE AMIC"/>
    <property type="match status" value="1"/>
</dbReference>
<evidence type="ECO:0000313" key="5">
    <source>
        <dbReference type="EMBL" id="GGD03911.1"/>
    </source>
</evidence>
<dbReference type="Gene3D" id="3.40.630.40">
    <property type="entry name" value="Zn-dependent exopeptidases"/>
    <property type="match status" value="1"/>
</dbReference>
<reference evidence="6" key="1">
    <citation type="journal article" date="2019" name="Int. J. Syst. Evol. Microbiol.">
        <title>The Global Catalogue of Microorganisms (GCM) 10K type strain sequencing project: providing services to taxonomists for standard genome sequencing and annotation.</title>
        <authorList>
            <consortium name="The Broad Institute Genomics Platform"/>
            <consortium name="The Broad Institute Genome Sequencing Center for Infectious Disease"/>
            <person name="Wu L."/>
            <person name="Ma J."/>
        </authorList>
    </citation>
    <scope>NUCLEOTIDE SEQUENCE [LARGE SCALE GENOMIC DNA]</scope>
    <source>
        <strain evidence="6">CGMCC 1.15353</strain>
    </source>
</reference>
<feature type="domain" description="SH3b" evidence="4">
    <location>
        <begin position="28"/>
        <end position="89"/>
    </location>
</feature>
<name>A0ABQ1PV81_9BACI</name>
<evidence type="ECO:0000256" key="1">
    <source>
        <dbReference type="ARBA" id="ARBA00022801"/>
    </source>
</evidence>
<dbReference type="EMBL" id="BMIN01000003">
    <property type="protein sequence ID" value="GGD03911.1"/>
    <property type="molecule type" value="Genomic_DNA"/>
</dbReference>
<sequence length="505" mass="55885">MFIRRSTAMLFLVMISSLFFLSTEINAAQKAIINVEPLNVRSGPGLTYNKVDQVHKAESFTVLQQKDKWVQIQLHDKKGWVAKWLIDLKEENRSSSTSVVTSNVDDLRVRSGAGTSYSVIGSMDQGDTYPLKSTSGNWVQLSYNNESGWVWKQFVTTEQSVETTNETAVLNSSQSQSQAKTEKGEITIKTPVLNVRSEGNLGGKVVSQVKEGEQYAYIQEKGSWFEIKYTSGKTGWVANWLVKKVPSKPEETQSVTLLYNGTNIRKGPSTNTSIVGRGSKGQQFNVISHGNKWYEIEYNGGSAYVADWIVTSRSSNVEELSKEEQSIAGKTIVIDAGHGGRDVGTIGHDGNYEKNLTLTTAKRLAERLELAGAKVILTRPNDSYIALSSRAIKSNVLGADAFLSLHYNSFPQSPSVSGIGTYYYHNQHRAFAEAVQNGMVKATGLRDRKAKFGDFHVIRENRQPALLLELGFLSNPQEEAFVHTKGFQDKVTNGIVQGIIDYLGE</sequence>
<dbReference type="PANTHER" id="PTHR30404">
    <property type="entry name" value="N-ACETYLMURAMOYL-L-ALANINE AMIDASE"/>
    <property type="match status" value="1"/>
</dbReference>
<evidence type="ECO:0000256" key="3">
    <source>
        <dbReference type="SAM" id="SignalP"/>
    </source>
</evidence>
<organism evidence="5 6">
    <name type="scientific">Pontibacillus salipaludis</name>
    <dbReference type="NCBI Taxonomy" id="1697394"/>
    <lineage>
        <taxon>Bacteria</taxon>
        <taxon>Bacillati</taxon>
        <taxon>Bacillota</taxon>
        <taxon>Bacilli</taxon>
        <taxon>Bacillales</taxon>
        <taxon>Bacillaceae</taxon>
        <taxon>Pontibacillus</taxon>
    </lineage>
</organism>
<evidence type="ECO:0000256" key="2">
    <source>
        <dbReference type="ARBA" id="ARBA00023316"/>
    </source>
</evidence>
<dbReference type="SMART" id="SM00287">
    <property type="entry name" value="SH3b"/>
    <property type="match status" value="4"/>
</dbReference>
<dbReference type="InterPro" id="IPR002508">
    <property type="entry name" value="MurNAc-LAA_cat"/>
</dbReference>
<proteinExistence type="predicted"/>
<dbReference type="InterPro" id="IPR017293">
    <property type="entry name" value="N-acetylmuramoyl-L-ala_amidase"/>
</dbReference>
<dbReference type="InterPro" id="IPR050695">
    <property type="entry name" value="N-acetylmuramoyl_amidase_3"/>
</dbReference>
<dbReference type="Pfam" id="PF08239">
    <property type="entry name" value="SH3_3"/>
    <property type="match status" value="4"/>
</dbReference>
<protein>
    <submittedName>
        <fullName evidence="5">N-acetylmuramoyl-L-alanine amidase YrvJ</fullName>
    </submittedName>
</protein>
<dbReference type="SUPFAM" id="SSF53187">
    <property type="entry name" value="Zn-dependent exopeptidases"/>
    <property type="match status" value="1"/>
</dbReference>
<comment type="caution">
    <text evidence="5">The sequence shown here is derived from an EMBL/GenBank/DDBJ whole genome shotgun (WGS) entry which is preliminary data.</text>
</comment>
<evidence type="ECO:0000259" key="4">
    <source>
        <dbReference type="PROSITE" id="PS51781"/>
    </source>
</evidence>
<dbReference type="Pfam" id="PF01520">
    <property type="entry name" value="Amidase_3"/>
    <property type="match status" value="1"/>
</dbReference>
<dbReference type="CDD" id="cd02696">
    <property type="entry name" value="MurNAc-LAA"/>
    <property type="match status" value="1"/>
</dbReference>
<dbReference type="Proteomes" id="UP000642571">
    <property type="component" value="Unassembled WGS sequence"/>
</dbReference>
<evidence type="ECO:0000313" key="6">
    <source>
        <dbReference type="Proteomes" id="UP000642571"/>
    </source>
</evidence>
<keyword evidence="1" id="KW-0378">Hydrolase</keyword>
<dbReference type="RefSeq" id="WP_188651348.1">
    <property type="nucleotide sequence ID" value="NZ_BMIN01000003.1"/>
</dbReference>
<gene>
    <name evidence="5" type="primary">yrvJ</name>
    <name evidence="5" type="ORF">GCM10011389_09270</name>
</gene>
<feature type="domain" description="SH3b" evidence="4">
    <location>
        <begin position="95"/>
        <end position="159"/>
    </location>
</feature>
<feature type="chain" id="PRO_5045907097" evidence="3">
    <location>
        <begin position="28"/>
        <end position="505"/>
    </location>
</feature>
<dbReference type="SMART" id="SM00646">
    <property type="entry name" value="Ami_3"/>
    <property type="match status" value="1"/>
</dbReference>
<feature type="domain" description="SH3b" evidence="4">
    <location>
        <begin position="183"/>
        <end position="245"/>
    </location>
</feature>
<keyword evidence="6" id="KW-1185">Reference proteome</keyword>
<feature type="domain" description="SH3b" evidence="4">
    <location>
        <begin position="250"/>
        <end position="314"/>
    </location>
</feature>
<dbReference type="PIRSF" id="PIRSF037846">
    <property type="entry name" value="Autolysin_YrvJ_prd"/>
    <property type="match status" value="1"/>
</dbReference>